<dbReference type="GO" id="GO:0008270">
    <property type="term" value="F:zinc ion binding"/>
    <property type="evidence" value="ECO:0007669"/>
    <property type="project" value="UniProtKB-KW"/>
</dbReference>
<dbReference type="InterPro" id="IPR001841">
    <property type="entry name" value="Znf_RING"/>
</dbReference>
<name>A0A5P1FHG7_ASPOF</name>
<dbReference type="Gene3D" id="3.30.40.10">
    <property type="entry name" value="Zinc/RING finger domain, C3HC4 (zinc finger)"/>
    <property type="match status" value="1"/>
</dbReference>
<evidence type="ECO:0000256" key="2">
    <source>
        <dbReference type="SAM" id="MobiDB-lite"/>
    </source>
</evidence>
<dbReference type="Pfam" id="PF14569">
    <property type="entry name" value="zf-UDP"/>
    <property type="match status" value="1"/>
</dbReference>
<dbReference type="CDD" id="cd16617">
    <property type="entry name" value="mRING-HC-C4C4_CesA"/>
    <property type="match status" value="1"/>
</dbReference>
<feature type="region of interest" description="Disordered" evidence="2">
    <location>
        <begin position="205"/>
        <end position="230"/>
    </location>
</feature>
<dbReference type="Proteomes" id="UP000243459">
    <property type="component" value="Chromosome 3"/>
</dbReference>
<feature type="compositionally biased region" description="Basic and acidic residues" evidence="2">
    <location>
        <begin position="122"/>
        <end position="137"/>
    </location>
</feature>
<dbReference type="Gramene" id="ONK76339">
    <property type="protein sequence ID" value="ONK76339"/>
    <property type="gene ID" value="A4U43_C03F26560"/>
</dbReference>
<dbReference type="AlphaFoldDB" id="A0A5P1FHG7"/>
<reference evidence="5" key="1">
    <citation type="journal article" date="2017" name="Nat. Commun.">
        <title>The asparagus genome sheds light on the origin and evolution of a young Y chromosome.</title>
        <authorList>
            <person name="Harkess A."/>
            <person name="Zhou J."/>
            <person name="Xu C."/>
            <person name="Bowers J.E."/>
            <person name="Van der Hulst R."/>
            <person name="Ayyampalayam S."/>
            <person name="Mercati F."/>
            <person name="Riccardi P."/>
            <person name="McKain M.R."/>
            <person name="Kakrana A."/>
            <person name="Tang H."/>
            <person name="Ray J."/>
            <person name="Groenendijk J."/>
            <person name="Arikit S."/>
            <person name="Mathioni S.M."/>
            <person name="Nakano M."/>
            <person name="Shan H."/>
            <person name="Telgmann-Rauber A."/>
            <person name="Kanno A."/>
            <person name="Yue Z."/>
            <person name="Chen H."/>
            <person name="Li W."/>
            <person name="Chen Y."/>
            <person name="Xu X."/>
            <person name="Zhang Y."/>
            <person name="Luo S."/>
            <person name="Chen H."/>
            <person name="Gao J."/>
            <person name="Mao Z."/>
            <person name="Pires J.C."/>
            <person name="Luo M."/>
            <person name="Kudrna D."/>
            <person name="Wing R.A."/>
            <person name="Meyers B.C."/>
            <person name="Yi K."/>
            <person name="Kong H."/>
            <person name="Lavrijsen P."/>
            <person name="Sunseri F."/>
            <person name="Falavigna A."/>
            <person name="Ye Y."/>
            <person name="Leebens-Mack J.H."/>
            <person name="Chen G."/>
        </authorList>
    </citation>
    <scope>NUCLEOTIDE SEQUENCE [LARGE SCALE GENOMIC DNA]</scope>
    <source>
        <strain evidence="5">cv. DH0086</strain>
    </source>
</reference>
<organism evidence="4 5">
    <name type="scientific">Asparagus officinalis</name>
    <name type="common">Garden asparagus</name>
    <dbReference type="NCBI Taxonomy" id="4686"/>
    <lineage>
        <taxon>Eukaryota</taxon>
        <taxon>Viridiplantae</taxon>
        <taxon>Streptophyta</taxon>
        <taxon>Embryophyta</taxon>
        <taxon>Tracheophyta</taxon>
        <taxon>Spermatophyta</taxon>
        <taxon>Magnoliopsida</taxon>
        <taxon>Liliopsida</taxon>
        <taxon>Asparagales</taxon>
        <taxon>Asparagaceae</taxon>
        <taxon>Asparagoideae</taxon>
        <taxon>Asparagus</taxon>
    </lineage>
</organism>
<feature type="region of interest" description="Disordered" evidence="2">
    <location>
        <begin position="73"/>
        <end position="103"/>
    </location>
</feature>
<keyword evidence="5" id="KW-1185">Reference proteome</keyword>
<evidence type="ECO:0000256" key="1">
    <source>
        <dbReference type="PROSITE-ProRule" id="PRU00175"/>
    </source>
</evidence>
<evidence type="ECO:0000313" key="4">
    <source>
        <dbReference type="EMBL" id="ONK76339.1"/>
    </source>
</evidence>
<dbReference type="EMBL" id="CM007383">
    <property type="protein sequence ID" value="ONK76339.1"/>
    <property type="molecule type" value="Genomic_DNA"/>
</dbReference>
<dbReference type="OMA" id="WNERMEN"/>
<feature type="region of interest" description="Disordered" evidence="2">
    <location>
        <begin position="122"/>
        <end position="171"/>
    </location>
</feature>
<feature type="domain" description="RING-type" evidence="3">
    <location>
        <begin position="20"/>
        <end position="66"/>
    </location>
</feature>
<proteinExistence type="predicted"/>
<dbReference type="SUPFAM" id="SSF57850">
    <property type="entry name" value="RING/U-box"/>
    <property type="match status" value="1"/>
</dbReference>
<feature type="compositionally biased region" description="Acidic residues" evidence="2">
    <location>
        <begin position="82"/>
        <end position="92"/>
    </location>
</feature>
<sequence>MEVDGEIGKHGKITGAQQVCQICGDGVGSNADGELFVACDVCGFPVCRPCYEYERKDGNQSCPQCKTKYKRRKGSPVIRGEEGDDGDDDDVSDYNYPSGGKDQKQKIAERILLSWRTNYGRGEDIGPPKYDSGEIPRNHIPLLTHSQPVSGELPGASPDMSPAGGAGGKRVHPLPYVNHSPNPSREFSGGFGNVAWKERVDGWKTKQEKNGIPMTNATSHPPSEGRGVGDIDATTDYNMDDALLSIILLLFEK</sequence>
<dbReference type="InterPro" id="IPR027934">
    <property type="entry name" value="CES_Znf_RING"/>
</dbReference>
<keyword evidence="1" id="KW-0862">Zinc</keyword>
<dbReference type="PROSITE" id="PS50089">
    <property type="entry name" value="ZF_RING_2"/>
    <property type="match status" value="1"/>
</dbReference>
<gene>
    <name evidence="4" type="ORF">A4U43_C03F26560</name>
</gene>
<evidence type="ECO:0000313" key="5">
    <source>
        <dbReference type="Proteomes" id="UP000243459"/>
    </source>
</evidence>
<accession>A0A5P1FHG7</accession>
<keyword evidence="1" id="KW-0863">Zinc-finger</keyword>
<protein>
    <recommendedName>
        <fullName evidence="3">RING-type domain-containing protein</fullName>
    </recommendedName>
</protein>
<evidence type="ECO:0000259" key="3">
    <source>
        <dbReference type="PROSITE" id="PS50089"/>
    </source>
</evidence>
<keyword evidence="1" id="KW-0479">Metal-binding</keyword>
<dbReference type="InterPro" id="IPR013083">
    <property type="entry name" value="Znf_RING/FYVE/PHD"/>
</dbReference>